<keyword evidence="7" id="KW-0843">Virulence</keyword>
<comment type="cofactor">
    <cofactor evidence="1 12">
        <name>heme</name>
        <dbReference type="ChEBI" id="CHEBI:30413"/>
    </cofactor>
</comment>
<keyword evidence="6 12" id="KW-0408">Iron</keyword>
<gene>
    <name evidence="14" type="ORF">CSOL1703_00012497</name>
</gene>
<keyword evidence="15" id="KW-1185">Reference proteome</keyword>
<dbReference type="Gene3D" id="1.10.630.10">
    <property type="entry name" value="Cytochrome P450"/>
    <property type="match status" value="1"/>
</dbReference>
<keyword evidence="13" id="KW-0812">Transmembrane</keyword>
<dbReference type="OrthoDB" id="1470350at2759"/>
<sequence>MDSLPTSPSFSIMSATGALLTTVVTIGCVAILVQTLVQWYRLSHVPGPFWAAFSKAWMVRESLKGRQPQSIKAANDKYGSLVRIGPNELVTDDPEMLRRMNSVRGAYERGPWYDAMRFDPTRDNLFCMRDEEAHAKLRNKLTAGYAGKENESMEATIEHEIAKLVDLIETKYISSGSDYRPMDFGQKGQFFTLDVISHLAFGHAFGYLQTDDDVYDYIKITTSFIPIMMILSNIPTLARMLQSPMLRGLLPKESDKLGFGAFIGVAKSVVAKRFGPYAVPQSDMLGSFIRNGLTQEEASGEALLQVVAGSDTSATTIRIVLLHLLTNVSAHRKLQAEIDAGIAAGTISSPITNAEARKLPYLQAVIKEGLRIKPPAGGAFFKTVPPGGDTIDGKFIPGGTQLGVSPLGIQHSKKMFGEDAEMFVPERWLEAKGDKLEEMSGTVDLVFHSGKWQCLGKTVALMEFNKIFVELLRRFDFQIAHPERPAKIVNAGIWLIDEFWVRVTRRTESS</sequence>
<evidence type="ECO:0000256" key="10">
    <source>
        <dbReference type="ARBA" id="ARBA00068222"/>
    </source>
</evidence>
<dbReference type="EMBL" id="CABFOC020000013">
    <property type="protein sequence ID" value="CAH0045866.1"/>
    <property type="molecule type" value="Genomic_DNA"/>
</dbReference>
<dbReference type="Proteomes" id="UP000775872">
    <property type="component" value="Unassembled WGS sequence"/>
</dbReference>
<evidence type="ECO:0000313" key="14">
    <source>
        <dbReference type="EMBL" id="CAH0045866.1"/>
    </source>
</evidence>
<dbReference type="GO" id="GO:0020037">
    <property type="term" value="F:heme binding"/>
    <property type="evidence" value="ECO:0007669"/>
    <property type="project" value="InterPro"/>
</dbReference>
<evidence type="ECO:0000256" key="13">
    <source>
        <dbReference type="SAM" id="Phobius"/>
    </source>
</evidence>
<dbReference type="PRINTS" id="PR00463">
    <property type="entry name" value="EP450I"/>
</dbReference>
<keyword evidence="13" id="KW-1133">Transmembrane helix</keyword>
<protein>
    <recommendedName>
        <fullName evidence="10">Cytochrome P450 monooxygenase ABA1</fullName>
    </recommendedName>
    <alternativeName>
        <fullName evidence="11">Abscisic acid biosynthesis protein 1</fullName>
    </alternativeName>
    <alternativeName>
        <fullName evidence="9">Cytochrome P450 monooxygenase aba1</fullName>
    </alternativeName>
</protein>
<evidence type="ECO:0000256" key="7">
    <source>
        <dbReference type="ARBA" id="ARBA00023026"/>
    </source>
</evidence>
<evidence type="ECO:0000256" key="3">
    <source>
        <dbReference type="ARBA" id="ARBA00010617"/>
    </source>
</evidence>
<proteinExistence type="inferred from homology"/>
<dbReference type="FunFam" id="1.10.630.10:FF:000076">
    <property type="entry name" value="Cytochrome P450 monooxygenase"/>
    <property type="match status" value="1"/>
</dbReference>
<dbReference type="PRINTS" id="PR00385">
    <property type="entry name" value="P450"/>
</dbReference>
<keyword evidence="8" id="KW-0503">Monooxygenase</keyword>
<dbReference type="InterPro" id="IPR002401">
    <property type="entry name" value="Cyt_P450_E_grp-I"/>
</dbReference>
<dbReference type="GO" id="GO:0004497">
    <property type="term" value="F:monooxygenase activity"/>
    <property type="evidence" value="ECO:0007669"/>
    <property type="project" value="UniProtKB-KW"/>
</dbReference>
<keyword evidence="8" id="KW-0560">Oxidoreductase</keyword>
<evidence type="ECO:0000313" key="15">
    <source>
        <dbReference type="Proteomes" id="UP000775872"/>
    </source>
</evidence>
<comment type="similarity">
    <text evidence="3">Belongs to the cytochrome P450 family.</text>
</comment>
<evidence type="ECO:0000256" key="8">
    <source>
        <dbReference type="ARBA" id="ARBA00023033"/>
    </source>
</evidence>
<reference evidence="15" key="1">
    <citation type="submission" date="2019-06" db="EMBL/GenBank/DDBJ databases">
        <authorList>
            <person name="Broberg M."/>
        </authorList>
    </citation>
    <scope>NUCLEOTIDE SEQUENCE [LARGE SCALE GENOMIC DNA]</scope>
</reference>
<feature type="transmembrane region" description="Helical" evidence="13">
    <location>
        <begin position="220"/>
        <end position="238"/>
    </location>
</feature>
<evidence type="ECO:0000256" key="1">
    <source>
        <dbReference type="ARBA" id="ARBA00001971"/>
    </source>
</evidence>
<dbReference type="Pfam" id="PF00067">
    <property type="entry name" value="p450"/>
    <property type="match status" value="1"/>
</dbReference>
<keyword evidence="5 12" id="KW-0479">Metal-binding</keyword>
<dbReference type="InterPro" id="IPR050121">
    <property type="entry name" value="Cytochrome_P450_monoxygenase"/>
</dbReference>
<dbReference type="CDD" id="cd11060">
    <property type="entry name" value="CYP57A1-like"/>
    <property type="match status" value="1"/>
</dbReference>
<comment type="pathway">
    <text evidence="2">Hormone biosynthesis.</text>
</comment>
<evidence type="ECO:0000256" key="11">
    <source>
        <dbReference type="ARBA" id="ARBA00079990"/>
    </source>
</evidence>
<dbReference type="GO" id="GO:0016705">
    <property type="term" value="F:oxidoreductase activity, acting on paired donors, with incorporation or reduction of molecular oxygen"/>
    <property type="evidence" value="ECO:0007669"/>
    <property type="project" value="InterPro"/>
</dbReference>
<dbReference type="GO" id="GO:0005506">
    <property type="term" value="F:iron ion binding"/>
    <property type="evidence" value="ECO:0007669"/>
    <property type="project" value="InterPro"/>
</dbReference>
<evidence type="ECO:0000256" key="9">
    <source>
        <dbReference type="ARBA" id="ARBA00067672"/>
    </source>
</evidence>
<evidence type="ECO:0000256" key="5">
    <source>
        <dbReference type="ARBA" id="ARBA00022723"/>
    </source>
</evidence>
<evidence type="ECO:0000256" key="6">
    <source>
        <dbReference type="ARBA" id="ARBA00023004"/>
    </source>
</evidence>
<feature type="transmembrane region" description="Helical" evidence="13">
    <location>
        <begin position="12"/>
        <end position="33"/>
    </location>
</feature>
<dbReference type="PANTHER" id="PTHR24305">
    <property type="entry name" value="CYTOCHROME P450"/>
    <property type="match status" value="1"/>
</dbReference>
<dbReference type="InterPro" id="IPR001128">
    <property type="entry name" value="Cyt_P450"/>
</dbReference>
<accession>A0A9N9YUV9</accession>
<evidence type="ECO:0000256" key="2">
    <source>
        <dbReference type="ARBA" id="ARBA00004972"/>
    </source>
</evidence>
<dbReference type="AlphaFoldDB" id="A0A9N9YUV9"/>
<evidence type="ECO:0000256" key="4">
    <source>
        <dbReference type="ARBA" id="ARBA00022617"/>
    </source>
</evidence>
<keyword evidence="4 12" id="KW-0349">Heme</keyword>
<dbReference type="PANTHER" id="PTHR24305:SF168">
    <property type="entry name" value="P450, PUTATIVE (EUROFUNG)-RELATED"/>
    <property type="match status" value="1"/>
</dbReference>
<name>A0A9N9YUV9_9HYPO</name>
<comment type="caution">
    <text evidence="14">The sequence shown here is derived from an EMBL/GenBank/DDBJ whole genome shotgun (WGS) entry which is preliminary data.</text>
</comment>
<evidence type="ECO:0000256" key="12">
    <source>
        <dbReference type="PIRSR" id="PIRSR602401-1"/>
    </source>
</evidence>
<keyword evidence="13" id="KW-0472">Membrane</keyword>
<dbReference type="InterPro" id="IPR036396">
    <property type="entry name" value="Cyt_P450_sf"/>
</dbReference>
<dbReference type="SUPFAM" id="SSF48264">
    <property type="entry name" value="Cytochrome P450"/>
    <property type="match status" value="1"/>
</dbReference>
<feature type="binding site" description="axial binding residue" evidence="12">
    <location>
        <position position="454"/>
    </location>
    <ligand>
        <name>heme</name>
        <dbReference type="ChEBI" id="CHEBI:30413"/>
    </ligand>
    <ligandPart>
        <name>Fe</name>
        <dbReference type="ChEBI" id="CHEBI:18248"/>
    </ligandPart>
</feature>
<reference evidence="14 15" key="2">
    <citation type="submission" date="2021-10" db="EMBL/GenBank/DDBJ databases">
        <authorList>
            <person name="Piombo E."/>
        </authorList>
    </citation>
    <scope>NUCLEOTIDE SEQUENCE [LARGE SCALE GENOMIC DNA]</scope>
</reference>
<organism evidence="14 15">
    <name type="scientific">Clonostachys solani</name>
    <dbReference type="NCBI Taxonomy" id="160281"/>
    <lineage>
        <taxon>Eukaryota</taxon>
        <taxon>Fungi</taxon>
        <taxon>Dikarya</taxon>
        <taxon>Ascomycota</taxon>
        <taxon>Pezizomycotina</taxon>
        <taxon>Sordariomycetes</taxon>
        <taxon>Hypocreomycetidae</taxon>
        <taxon>Hypocreales</taxon>
        <taxon>Bionectriaceae</taxon>
        <taxon>Clonostachys</taxon>
    </lineage>
</organism>